<dbReference type="AlphaFoldDB" id="A0A4S4AYI5"/>
<keyword evidence="2" id="KW-0732">Signal</keyword>
<evidence type="ECO:0008006" key="5">
    <source>
        <dbReference type="Google" id="ProtNLM"/>
    </source>
</evidence>
<dbReference type="RefSeq" id="WP_136383090.1">
    <property type="nucleotide sequence ID" value="NZ_SSOD01000001.1"/>
</dbReference>
<feature type="compositionally biased region" description="Basic and acidic residues" evidence="1">
    <location>
        <begin position="30"/>
        <end position="67"/>
    </location>
</feature>
<evidence type="ECO:0000313" key="4">
    <source>
        <dbReference type="Proteomes" id="UP000307956"/>
    </source>
</evidence>
<evidence type="ECO:0000256" key="1">
    <source>
        <dbReference type="SAM" id="MobiDB-lite"/>
    </source>
</evidence>
<evidence type="ECO:0000313" key="3">
    <source>
        <dbReference type="EMBL" id="THF65197.1"/>
    </source>
</evidence>
<feature type="signal peptide" evidence="2">
    <location>
        <begin position="1"/>
        <end position="29"/>
    </location>
</feature>
<reference evidence="3 4" key="1">
    <citation type="submission" date="2019-04" db="EMBL/GenBank/DDBJ databases">
        <title>Azoarcus rhizosphaerae sp. nov. isolated from rhizosphere of Ficus religiosa.</title>
        <authorList>
            <person name="Lin S.-Y."/>
            <person name="Hameed A."/>
            <person name="Hsu Y.-H."/>
            <person name="Young C.-C."/>
        </authorList>
    </citation>
    <scope>NUCLEOTIDE SEQUENCE [LARGE SCALE GENOMIC DNA]</scope>
    <source>
        <strain evidence="3 4">CC-YHH848</strain>
    </source>
</reference>
<keyword evidence="4" id="KW-1185">Reference proteome</keyword>
<sequence length="170" mass="19141">MRASTVSRRLVTLLAVLSIAVLVAGPAGAREPDQRHHAAERGGHDHEQGRGQRGERRSAEQRPRQAEPQRAAHPGAQGYAFRAQDRERLQRHYRRALDRTDRHHRPSFVAGQPIHKSYRGYITPAPAGVVHHLPPLPHGHAVGYYRGYTVVYDPVSFIILGIIDLLDDRR</sequence>
<feature type="region of interest" description="Disordered" evidence="1">
    <location>
        <begin position="28"/>
        <end position="85"/>
    </location>
</feature>
<protein>
    <recommendedName>
        <fullName evidence="5">Nickel/cobalt transporter regulator</fullName>
    </recommendedName>
</protein>
<dbReference type="Proteomes" id="UP000307956">
    <property type="component" value="Unassembled WGS sequence"/>
</dbReference>
<evidence type="ECO:0000256" key="2">
    <source>
        <dbReference type="SAM" id="SignalP"/>
    </source>
</evidence>
<feature type="chain" id="PRO_5020351969" description="Nickel/cobalt transporter regulator" evidence="2">
    <location>
        <begin position="30"/>
        <end position="170"/>
    </location>
</feature>
<dbReference type="EMBL" id="SSOD01000001">
    <property type="protein sequence ID" value="THF65197.1"/>
    <property type="molecule type" value="Genomic_DNA"/>
</dbReference>
<gene>
    <name evidence="3" type="ORF">E6O51_00935</name>
</gene>
<accession>A0A4S4AYI5</accession>
<comment type="caution">
    <text evidence="3">The sequence shown here is derived from an EMBL/GenBank/DDBJ whole genome shotgun (WGS) entry which is preliminary data.</text>
</comment>
<dbReference type="OrthoDB" id="9182157at2"/>
<name>A0A4S4AYI5_9RHOO</name>
<proteinExistence type="predicted"/>
<organism evidence="3 4">
    <name type="scientific">Pseudothauera rhizosphaerae</name>
    <dbReference type="NCBI Taxonomy" id="2565932"/>
    <lineage>
        <taxon>Bacteria</taxon>
        <taxon>Pseudomonadati</taxon>
        <taxon>Pseudomonadota</taxon>
        <taxon>Betaproteobacteria</taxon>
        <taxon>Rhodocyclales</taxon>
        <taxon>Zoogloeaceae</taxon>
        <taxon>Pseudothauera</taxon>
    </lineage>
</organism>